<comment type="caution">
    <text evidence="7">The sequence shown here is derived from an EMBL/GenBank/DDBJ whole genome shotgun (WGS) entry which is preliminary data.</text>
</comment>
<evidence type="ECO:0000259" key="6">
    <source>
        <dbReference type="SMART" id="SM00479"/>
    </source>
</evidence>
<keyword evidence="3" id="KW-0269">Exonuclease</keyword>
<evidence type="ECO:0000256" key="2">
    <source>
        <dbReference type="ARBA" id="ARBA00022801"/>
    </source>
</evidence>
<evidence type="ECO:0000313" key="7">
    <source>
        <dbReference type="EMBL" id="KAK6123173.1"/>
    </source>
</evidence>
<keyword evidence="2" id="KW-0378">Hydrolase</keyword>
<keyword evidence="5" id="KW-0812">Transmembrane</keyword>
<dbReference type="SUPFAM" id="SSF53098">
    <property type="entry name" value="Ribonuclease H-like"/>
    <property type="match status" value="1"/>
</dbReference>
<organism evidence="7 8">
    <name type="scientific">Rehmannia glutinosa</name>
    <name type="common">Chinese foxglove</name>
    <dbReference type="NCBI Taxonomy" id="99300"/>
    <lineage>
        <taxon>Eukaryota</taxon>
        <taxon>Viridiplantae</taxon>
        <taxon>Streptophyta</taxon>
        <taxon>Embryophyta</taxon>
        <taxon>Tracheophyta</taxon>
        <taxon>Spermatophyta</taxon>
        <taxon>Magnoliopsida</taxon>
        <taxon>eudicotyledons</taxon>
        <taxon>Gunneridae</taxon>
        <taxon>Pentapetalae</taxon>
        <taxon>asterids</taxon>
        <taxon>lamiids</taxon>
        <taxon>Lamiales</taxon>
        <taxon>Orobanchaceae</taxon>
        <taxon>Rehmannieae</taxon>
        <taxon>Rehmannia</taxon>
    </lineage>
</organism>
<evidence type="ECO:0000256" key="5">
    <source>
        <dbReference type="SAM" id="Phobius"/>
    </source>
</evidence>
<feature type="compositionally biased region" description="Polar residues" evidence="4">
    <location>
        <begin position="188"/>
        <end position="211"/>
    </location>
</feature>
<keyword evidence="8" id="KW-1185">Reference proteome</keyword>
<dbReference type="Proteomes" id="UP001318860">
    <property type="component" value="Unassembled WGS sequence"/>
</dbReference>
<name>A0ABR0UKL9_REHGL</name>
<feature type="domain" description="Exonuclease" evidence="6">
    <location>
        <begin position="10"/>
        <end position="146"/>
    </location>
</feature>
<dbReference type="InterPro" id="IPR012337">
    <property type="entry name" value="RNaseH-like_sf"/>
</dbReference>
<gene>
    <name evidence="7" type="ORF">DH2020_043075</name>
</gene>
<keyword evidence="5" id="KW-1133">Transmembrane helix</keyword>
<dbReference type="Pfam" id="PF00929">
    <property type="entry name" value="RNase_T"/>
    <property type="match status" value="1"/>
</dbReference>
<dbReference type="SMART" id="SM00479">
    <property type="entry name" value="EXOIII"/>
    <property type="match status" value="1"/>
</dbReference>
<keyword evidence="1" id="KW-0540">Nuclease</keyword>
<dbReference type="EMBL" id="JABTTQ020002594">
    <property type="protein sequence ID" value="KAK6123173.1"/>
    <property type="molecule type" value="Genomic_DNA"/>
</dbReference>
<evidence type="ECO:0000256" key="1">
    <source>
        <dbReference type="ARBA" id="ARBA00022722"/>
    </source>
</evidence>
<evidence type="ECO:0000256" key="4">
    <source>
        <dbReference type="SAM" id="MobiDB-lite"/>
    </source>
</evidence>
<sequence length="482" mass="53303">MVMTVNDRSEIAFFDVETTVPTRTGQGFAILEFGAILVCPRKLVELRSYSTLVRPADLSHITSLSVRCNGITKDAVVSSPTFADIADMVYDLLQGVYLYNDVVIVILCQMATLATYFGLGQQTHRSLDDVRMNLEVLKYCATVLFWILNATGLSQPYESSLPDIFTENSWVSPNATTRSRSDGKISKEQTAQNESTPSSSIIVENHSTSSPPHHMEGNHPILLLMSPNTGEVNLSLIESNPARADPLNLSALAVEIEKEPLLEDNMEEEKTDSTSQESSTAVGYGHPNGCNDFLEPDDISIPSISVTLVPFYRGTQKIQILHQNSPLQLQCVSLKVRFGISTKFVDHAGRPRLNFVVDAPLSVCKILETTDSLAKKLSIDSGSSSEWRPVVIRKRGFFNSPILRLHLPTVADGETTRCATEIYQKDSSATQRIVFRRFDVNELDSLFTPGNIMDACFSLDVYDYQQNAGIRLVAKKLTVHSS</sequence>
<feature type="region of interest" description="Disordered" evidence="4">
    <location>
        <begin position="172"/>
        <end position="219"/>
    </location>
</feature>
<dbReference type="Gene3D" id="3.30.420.10">
    <property type="entry name" value="Ribonuclease H-like superfamily/Ribonuclease H"/>
    <property type="match status" value="1"/>
</dbReference>
<accession>A0ABR0UKL9</accession>
<reference evidence="7 8" key="1">
    <citation type="journal article" date="2021" name="Comput. Struct. Biotechnol. J.">
        <title>De novo genome assembly of the potent medicinal plant Rehmannia glutinosa using nanopore technology.</title>
        <authorList>
            <person name="Ma L."/>
            <person name="Dong C."/>
            <person name="Song C."/>
            <person name="Wang X."/>
            <person name="Zheng X."/>
            <person name="Niu Y."/>
            <person name="Chen S."/>
            <person name="Feng W."/>
        </authorList>
    </citation>
    <scope>NUCLEOTIDE SEQUENCE [LARGE SCALE GENOMIC DNA]</scope>
    <source>
        <strain evidence="7">DH-2019</strain>
    </source>
</reference>
<feature type="transmembrane region" description="Helical" evidence="5">
    <location>
        <begin position="97"/>
        <end position="119"/>
    </location>
</feature>
<dbReference type="PANTHER" id="PTHR30231:SF4">
    <property type="entry name" value="PROTEIN NEN2"/>
    <property type="match status" value="1"/>
</dbReference>
<proteinExistence type="predicted"/>
<dbReference type="InterPro" id="IPR036397">
    <property type="entry name" value="RNaseH_sf"/>
</dbReference>
<evidence type="ECO:0000256" key="3">
    <source>
        <dbReference type="ARBA" id="ARBA00022839"/>
    </source>
</evidence>
<evidence type="ECO:0000313" key="8">
    <source>
        <dbReference type="Proteomes" id="UP001318860"/>
    </source>
</evidence>
<keyword evidence="5" id="KW-0472">Membrane</keyword>
<dbReference type="InterPro" id="IPR013520">
    <property type="entry name" value="Ribonucl_H"/>
</dbReference>
<protein>
    <recommendedName>
        <fullName evidence="6">Exonuclease domain-containing protein</fullName>
    </recommendedName>
</protein>
<dbReference type="PANTHER" id="PTHR30231">
    <property type="entry name" value="DNA POLYMERASE III SUBUNIT EPSILON"/>
    <property type="match status" value="1"/>
</dbReference>